<feature type="binding site" evidence="8">
    <location>
        <position position="66"/>
    </location>
    <ligand>
        <name>substrate</name>
    </ligand>
</feature>
<dbReference type="SUPFAM" id="SSF54506">
    <property type="entry name" value="Diaminopimelate epimerase-like"/>
    <property type="match status" value="2"/>
</dbReference>
<feature type="binding site" evidence="8">
    <location>
        <begin position="76"/>
        <end position="77"/>
    </location>
    <ligand>
        <name>substrate</name>
    </ligand>
</feature>
<comment type="pathway">
    <text evidence="1 8">Amino-acid biosynthesis; L-lysine biosynthesis via DAP pathway; DL-2,6-diaminopimelate from LL-2,6-diaminopimelate: step 1/1.</text>
</comment>
<organism evidence="10 11">
    <name type="scientific">Aureibaculum algae</name>
    <dbReference type="NCBI Taxonomy" id="2584122"/>
    <lineage>
        <taxon>Bacteria</taxon>
        <taxon>Pseudomonadati</taxon>
        <taxon>Bacteroidota</taxon>
        <taxon>Flavobacteriia</taxon>
        <taxon>Flavobacteriales</taxon>
        <taxon>Flavobacteriaceae</taxon>
        <taxon>Aureibaculum</taxon>
    </lineage>
</organism>
<dbReference type="OrthoDB" id="9805408at2"/>
<dbReference type="PANTHER" id="PTHR31689">
    <property type="entry name" value="DIAMINOPIMELATE EPIMERASE, CHLOROPLASTIC"/>
    <property type="match status" value="1"/>
</dbReference>
<keyword evidence="6 8" id="KW-0413">Isomerase</keyword>
<evidence type="ECO:0000256" key="6">
    <source>
        <dbReference type="ARBA" id="ARBA00023235"/>
    </source>
</evidence>
<feature type="binding site" evidence="8">
    <location>
        <position position="171"/>
    </location>
    <ligand>
        <name>substrate</name>
    </ligand>
</feature>
<keyword evidence="4 8" id="KW-0028">Amino-acid biosynthesis</keyword>
<evidence type="ECO:0000256" key="9">
    <source>
        <dbReference type="PROSITE-ProRule" id="PRU10125"/>
    </source>
</evidence>
<evidence type="ECO:0000256" key="1">
    <source>
        <dbReference type="ARBA" id="ARBA00005196"/>
    </source>
</evidence>
<feature type="site" description="Could be important to modulate the pK values of the two catalytic cysteine residues" evidence="8">
    <location>
        <position position="189"/>
    </location>
</feature>
<dbReference type="Gene3D" id="3.10.310.10">
    <property type="entry name" value="Diaminopimelate Epimerase, Chain A, domain 1"/>
    <property type="match status" value="2"/>
</dbReference>
<evidence type="ECO:0000313" key="11">
    <source>
        <dbReference type="Proteomes" id="UP000306229"/>
    </source>
</evidence>
<dbReference type="RefSeq" id="WP_138949132.1">
    <property type="nucleotide sequence ID" value="NZ_CP040749.1"/>
</dbReference>
<comment type="subcellular location">
    <subcellularLocation>
        <location evidence="8">Cytoplasm</location>
    </subcellularLocation>
</comment>
<proteinExistence type="inferred from homology"/>
<comment type="function">
    <text evidence="8">Catalyzes the stereoinversion of LL-2,6-diaminopimelate (L,L-DAP) to meso-diaminopimelate (meso-DAP), a precursor of L-lysine and an essential component of the bacterial peptidoglycan.</text>
</comment>
<dbReference type="GO" id="GO:0005829">
    <property type="term" value="C:cytosol"/>
    <property type="evidence" value="ECO:0007669"/>
    <property type="project" value="TreeGrafter"/>
</dbReference>
<dbReference type="NCBIfam" id="TIGR00652">
    <property type="entry name" value="DapF"/>
    <property type="match status" value="1"/>
</dbReference>
<feature type="binding site" evidence="8">
    <location>
        <position position="14"/>
    </location>
    <ligand>
        <name>substrate</name>
    </ligand>
</feature>
<dbReference type="HAMAP" id="MF_00197">
    <property type="entry name" value="DAP_epimerase"/>
    <property type="match status" value="1"/>
</dbReference>
<reference evidence="10 11" key="1">
    <citation type="submission" date="2019-05" db="EMBL/GenBank/DDBJ databases">
        <title>Algicella ahnfeltiae gen. nov., sp. nov., a novel marine bacterium of the family Flavobacteriaceae isolated from a red alga.</title>
        <authorList>
            <person name="Nedashkovskaya O.I."/>
            <person name="Kukhlevskiy A.D."/>
            <person name="Kim S.-G."/>
            <person name="Zhukova N.V."/>
            <person name="Mikhailov V.V."/>
        </authorList>
    </citation>
    <scope>NUCLEOTIDE SEQUENCE [LARGE SCALE GENOMIC DNA]</scope>
    <source>
        <strain evidence="10 11">10Alg115</strain>
    </source>
</reference>
<dbReference type="InterPro" id="IPR001653">
    <property type="entry name" value="DAP_epimerase_DapF"/>
</dbReference>
<evidence type="ECO:0000256" key="4">
    <source>
        <dbReference type="ARBA" id="ARBA00022605"/>
    </source>
</evidence>
<keyword evidence="5 8" id="KW-0457">Lysine biosynthesis</keyword>
<dbReference type="EMBL" id="CP040749">
    <property type="protein sequence ID" value="QCX38234.1"/>
    <property type="molecule type" value="Genomic_DNA"/>
</dbReference>
<feature type="active site" description="Proton donor" evidence="8">
    <location>
        <position position="75"/>
    </location>
</feature>
<accession>A0A5B7TSQ2</accession>
<dbReference type="InterPro" id="IPR018510">
    <property type="entry name" value="DAP_epimerase_AS"/>
</dbReference>
<feature type="site" description="Could be important to modulate the pK values of the two catalytic cysteine residues" evidence="8">
    <location>
        <position position="139"/>
    </location>
</feature>
<dbReference type="UniPathway" id="UPA00034">
    <property type="reaction ID" value="UER00025"/>
</dbReference>
<comment type="caution">
    <text evidence="8">Lacks conserved residue(s) required for the propagation of feature annotation.</text>
</comment>
<evidence type="ECO:0000256" key="5">
    <source>
        <dbReference type="ARBA" id="ARBA00023154"/>
    </source>
</evidence>
<feature type="binding site" evidence="8">
    <location>
        <begin position="200"/>
        <end position="201"/>
    </location>
    <ligand>
        <name>substrate</name>
    </ligand>
</feature>
<sequence>MSQIEFYKYQGTGNDFVMIDNRQQQFPKNDTKLIAKLCDRKFGIGADGLILLELSKLHDFTMKYYNADGNEGSMCGNGGRCIVAFAKQLQVIETDTIFDAVDGLHEAHIKDGIVSLKMKDVAEVEQFSDYMFLDTGSPHHIAFVDGIQDFDVYNTGKSIRYGAPYFEKGTNVNFVEQQNENTFKIRTYERGVEDETLSCGTGATAVAIAAYHSKKTSKNNVFLETLGGTLEVSFGTDTNSYKKVFLKGKATMVFKGFFEL</sequence>
<comment type="subunit">
    <text evidence="8">Homodimer.</text>
</comment>
<protein>
    <recommendedName>
        <fullName evidence="3 8">Diaminopimelate epimerase</fullName>
        <shortName evidence="8">DAP epimerase</shortName>
        <ecNumber evidence="3 8">5.1.1.7</ecNumber>
    </recommendedName>
    <alternativeName>
        <fullName evidence="8">PLP-independent amino acid racemase</fullName>
    </alternativeName>
</protein>
<evidence type="ECO:0000313" key="10">
    <source>
        <dbReference type="EMBL" id="QCX38234.1"/>
    </source>
</evidence>
<keyword evidence="8" id="KW-0963">Cytoplasm</keyword>
<dbReference type="AlphaFoldDB" id="A0A5B7TSQ2"/>
<feature type="active site" evidence="9">
    <location>
        <position position="75"/>
    </location>
</feature>
<dbReference type="KEGG" id="fbe:FF125_07240"/>
<evidence type="ECO:0000256" key="8">
    <source>
        <dbReference type="HAMAP-Rule" id="MF_00197"/>
    </source>
</evidence>
<gene>
    <name evidence="8" type="primary">dapF</name>
    <name evidence="10" type="ORF">FF125_07240</name>
</gene>
<dbReference type="GO" id="GO:0008837">
    <property type="term" value="F:diaminopimelate epimerase activity"/>
    <property type="evidence" value="ECO:0007669"/>
    <property type="project" value="UniProtKB-UniRule"/>
</dbReference>
<dbReference type="EC" id="5.1.1.7" evidence="3 8"/>
<feature type="binding site" evidence="8">
    <location>
        <begin position="189"/>
        <end position="190"/>
    </location>
    <ligand>
        <name>substrate</name>
    </ligand>
</feature>
<feature type="active site" description="Proton acceptor" evidence="8">
    <location>
        <position position="199"/>
    </location>
</feature>
<evidence type="ECO:0000256" key="3">
    <source>
        <dbReference type="ARBA" id="ARBA00013080"/>
    </source>
</evidence>
<evidence type="ECO:0000256" key="7">
    <source>
        <dbReference type="ARBA" id="ARBA00051712"/>
    </source>
</evidence>
<keyword evidence="11" id="KW-1185">Reference proteome</keyword>
<evidence type="ECO:0000256" key="2">
    <source>
        <dbReference type="ARBA" id="ARBA00010219"/>
    </source>
</evidence>
<comment type="similarity">
    <text evidence="2 8">Belongs to the diaminopimelate epimerase family.</text>
</comment>
<dbReference type="Pfam" id="PF01678">
    <property type="entry name" value="DAP_epimerase"/>
    <property type="match status" value="2"/>
</dbReference>
<dbReference type="PANTHER" id="PTHR31689:SF0">
    <property type="entry name" value="DIAMINOPIMELATE EPIMERASE"/>
    <property type="match status" value="1"/>
</dbReference>
<dbReference type="Proteomes" id="UP000306229">
    <property type="component" value="Chromosome"/>
</dbReference>
<dbReference type="PROSITE" id="PS01326">
    <property type="entry name" value="DAP_EPIMERASE"/>
    <property type="match status" value="1"/>
</dbReference>
<dbReference type="GO" id="GO:0009089">
    <property type="term" value="P:lysine biosynthetic process via diaminopimelate"/>
    <property type="evidence" value="ECO:0007669"/>
    <property type="project" value="UniProtKB-UniRule"/>
</dbReference>
<name>A0A5B7TSQ2_9FLAO</name>
<comment type="catalytic activity">
    <reaction evidence="7 8">
        <text>(2S,6S)-2,6-diaminopimelate = meso-2,6-diaminopimelate</text>
        <dbReference type="Rhea" id="RHEA:15393"/>
        <dbReference type="ChEBI" id="CHEBI:57609"/>
        <dbReference type="ChEBI" id="CHEBI:57791"/>
        <dbReference type="EC" id="5.1.1.7"/>
    </reaction>
</comment>